<name>A0A840CU51_9BACT</name>
<dbReference type="EMBL" id="JACIEP010000006">
    <property type="protein sequence ID" value="MBB4036032.1"/>
    <property type="molecule type" value="Genomic_DNA"/>
</dbReference>
<gene>
    <name evidence="2" type="ORF">GGR21_001933</name>
</gene>
<evidence type="ECO:0000313" key="2">
    <source>
        <dbReference type="EMBL" id="MBB4036032.1"/>
    </source>
</evidence>
<reference evidence="2 3" key="1">
    <citation type="submission" date="2020-08" db="EMBL/GenBank/DDBJ databases">
        <title>Genomic Encyclopedia of Type Strains, Phase IV (KMG-IV): sequencing the most valuable type-strain genomes for metagenomic binning, comparative biology and taxonomic classification.</title>
        <authorList>
            <person name="Goeker M."/>
        </authorList>
    </citation>
    <scope>NUCLEOTIDE SEQUENCE [LARGE SCALE GENOMIC DNA]</scope>
    <source>
        <strain evidence="2 3">DSM 104969</strain>
    </source>
</reference>
<dbReference type="InterPro" id="IPR025411">
    <property type="entry name" value="DUF4136"/>
</dbReference>
<dbReference type="PROSITE" id="PS50106">
    <property type="entry name" value="PDZ"/>
    <property type="match status" value="1"/>
</dbReference>
<evidence type="ECO:0000259" key="1">
    <source>
        <dbReference type="PROSITE" id="PS50106"/>
    </source>
</evidence>
<keyword evidence="3" id="KW-1185">Reference proteome</keyword>
<protein>
    <recommendedName>
        <fullName evidence="1">PDZ domain-containing protein</fullName>
    </recommendedName>
</protein>
<dbReference type="Gene3D" id="2.30.42.10">
    <property type="match status" value="2"/>
</dbReference>
<dbReference type="Pfam" id="PF00595">
    <property type="entry name" value="PDZ"/>
    <property type="match status" value="1"/>
</dbReference>
<proteinExistence type="predicted"/>
<dbReference type="Gene3D" id="3.30.160.670">
    <property type="match status" value="1"/>
</dbReference>
<dbReference type="InterPro" id="IPR001478">
    <property type="entry name" value="PDZ"/>
</dbReference>
<comment type="caution">
    <text evidence="2">The sequence shown here is derived from an EMBL/GenBank/DDBJ whole genome shotgun (WGS) entry which is preliminary data.</text>
</comment>
<feature type="domain" description="PDZ" evidence="1">
    <location>
        <begin position="15"/>
        <end position="80"/>
    </location>
</feature>
<dbReference type="SUPFAM" id="SSF50156">
    <property type="entry name" value="PDZ domain-like"/>
    <property type="match status" value="2"/>
</dbReference>
<dbReference type="RefSeq" id="WP_183306949.1">
    <property type="nucleotide sequence ID" value="NZ_JACIEP010000006.1"/>
</dbReference>
<sequence>MKKILFLCILTGVFTINIRSQVYDKNCYFGFTFEVSKNQNWGYGELVITDVEPNSPAEKTGIKVGDIIMEIDGKATYLRDNPTIASWLFDNMYAPTVKFTIRNMNTYFKEYTLYRECIATSSVNERQLSQIFSFYSLENTNQRSFSLPLNVTPNKEVDFTDYHSFDIYSDGKNVPAIDAQITALLEKELVEKGLVRDTSDPDIVVQAYYSYGPNPSFTGLNNPNYAPGVWRFDSDKQQMVNLAIFDPNEPNKEKGGQYTVEYGFSFYDRKYIDTSRLTQIWDCNIKDYLSSSYSLADYVKLHTPLMLKQFPFTNPKNGEAKYRVDFNQYNYTGMHFDADDLITIKDVDMGSPAYEAGIRTGYIIQKINDKKFDHSKGSLSEAYKRFISETMAYRDASTKFTNAEGFTDCMFWNKVYYQDIAKEFGKSQYQTHFSYLYDFEKYVNSRGDNRILIEAWDGKQLRKFTIVPQIRKSIILKAL</sequence>
<evidence type="ECO:0000313" key="3">
    <source>
        <dbReference type="Proteomes" id="UP000555103"/>
    </source>
</evidence>
<dbReference type="InterPro" id="IPR036034">
    <property type="entry name" value="PDZ_sf"/>
</dbReference>
<dbReference type="Proteomes" id="UP000555103">
    <property type="component" value="Unassembled WGS sequence"/>
</dbReference>
<dbReference type="SMART" id="SM00228">
    <property type="entry name" value="PDZ"/>
    <property type="match status" value="2"/>
</dbReference>
<accession>A0A840CU51</accession>
<organism evidence="2 3">
    <name type="scientific">Dysgonomonas hofstadii</name>
    <dbReference type="NCBI Taxonomy" id="637886"/>
    <lineage>
        <taxon>Bacteria</taxon>
        <taxon>Pseudomonadati</taxon>
        <taxon>Bacteroidota</taxon>
        <taxon>Bacteroidia</taxon>
        <taxon>Bacteroidales</taxon>
        <taxon>Dysgonomonadaceae</taxon>
        <taxon>Dysgonomonas</taxon>
    </lineage>
</organism>
<dbReference type="AlphaFoldDB" id="A0A840CU51"/>
<dbReference type="Pfam" id="PF13590">
    <property type="entry name" value="DUF4136"/>
    <property type="match status" value="1"/>
</dbReference>